<dbReference type="EMBL" id="AMFJ01000027">
    <property type="protein sequence ID" value="EKE30204.1"/>
    <property type="molecule type" value="Genomic_DNA"/>
</dbReference>
<reference evidence="1" key="1">
    <citation type="journal article" date="2012" name="Science">
        <title>Fermentation, hydrogen, and sulfur metabolism in multiple uncultivated bacterial phyla.</title>
        <authorList>
            <person name="Wrighton K.C."/>
            <person name="Thomas B.C."/>
            <person name="Sharon I."/>
            <person name="Miller C.S."/>
            <person name="Castelle C.J."/>
            <person name="VerBerkmoes N.C."/>
            <person name="Wilkins M.J."/>
            <person name="Hettich R.L."/>
            <person name="Lipton M.S."/>
            <person name="Williams K.H."/>
            <person name="Long P.E."/>
            <person name="Banfield J.F."/>
        </authorList>
    </citation>
    <scope>NUCLEOTIDE SEQUENCE [LARGE SCALE GENOMIC DNA]</scope>
</reference>
<evidence type="ECO:0000313" key="1">
    <source>
        <dbReference type="EMBL" id="EKE30204.1"/>
    </source>
</evidence>
<evidence type="ECO:0008006" key="2">
    <source>
        <dbReference type="Google" id="ProtNLM"/>
    </source>
</evidence>
<comment type="caution">
    <text evidence="1">The sequence shown here is derived from an EMBL/GenBank/DDBJ whole genome shotgun (WGS) entry which is preliminary data.</text>
</comment>
<dbReference type="Gene3D" id="3.40.50.300">
    <property type="entry name" value="P-loop containing nucleotide triphosphate hydrolases"/>
    <property type="match status" value="1"/>
</dbReference>
<dbReference type="SUPFAM" id="SSF52540">
    <property type="entry name" value="P-loop containing nucleoside triphosphate hydrolases"/>
    <property type="match status" value="1"/>
</dbReference>
<organism evidence="1">
    <name type="scientific">uncultured bacterium</name>
    <name type="common">gcode 4</name>
    <dbReference type="NCBI Taxonomy" id="1234023"/>
    <lineage>
        <taxon>Bacteria</taxon>
        <taxon>environmental samples</taxon>
    </lineage>
</organism>
<proteinExistence type="predicted"/>
<gene>
    <name evidence="1" type="ORF">ACD_2C00027G0017</name>
</gene>
<dbReference type="InterPro" id="IPR027417">
    <property type="entry name" value="P-loop_NTPase"/>
</dbReference>
<name>K2GIE6_9BACT</name>
<sequence length="1366" mass="163018">MAATDSLWWWPIASDWWWAINMRPVTGVSQTNTSQQADSEETETWGYSADLNSLNLMTAELASLIYWNFAWNYRELLKSDFSEIKIIKKTLSELKATKSEEVSDILKNPFHELDGLRKKAIGKVIAWDIWRRDSKNDLSLEEFLNVDLDSISANRMEELLSNELVKSRFDYELKERKDNLETMERAKPFLSEIKKYESLIEKARKRILEIKVIAFRESRKLNVKEISYIDSVRSKIWEIRGKINELKGFREIAAAYRLDELLNFKRQFDKTWFVRSESRDAIIEEIQNSILLWKNVLLTWATGTGKTVLAVEAVREISKLLHVWFVSISGNKLAWELSSPETKKEFDNFVEVFSWTPDAKASDFIAKQRLRAWPNWWTETYTEMWKILKAFTENKIPIMDEIDLIPNDTLMRIKHLFTKRPWEYYSPQEDGNTKYQLKTVNIVATANIKSAKHQDREDIDPAIIRLFDNIHVNYLPKEEVYDLALVSIMDKSAFIYKVSIKELQDENSTLARLVYCLKRVEENYLWIWAWENISNRDKQFLKKAVLELGKFVWLFNWFASSWLEFSRYLKKQVIDFVTNMAYPKSDRLILIKIFSEKWFITKSDVWTKENPWVLLRIMDDISIKELEDNILVDNYEFDMDSRVFLDPFELANLDAFNVRKLGERPKKFTKSDILWYLNNLDRILQNSEHEWKEPLEELINDILTNHADGDNLEFPEDKKMPLVALMYQLALRDELLDLKKIKWFEELVTKIILIDSRQKKVFYDSKWEYIPDDMKTNSDSSDEAELKKKQLIRLKSEIENKSWLKITDFIEPRKSWSTWYWALKLDDDRIIPFCGSDSYSGQWDLLINFCEWVQIGPDWKIYCVALMSNGRSYPFTVNSLGSCLDTKIWWIEIEKASNVTRTPDWILKWNIRWLDWTWYEFIWDDLVNANKSTYPIAKTGSSWSAVQTAHQDLCSWLVTWYWVKSDYFKTFVYWLVSIRDWRTLPFVWETIFETIWNHKIAEIINLEISADALTGKAKTQAWFMIDFKISVENGKFSIENTATSNKPDAKVNFDDWRELKNKIQDKYKINIDDSTVDLEGVLNWMIFWTLILQWASAMRVPFLNDELAPVFVWCSVKDSKKITFDWNKLSWQVLLDDWEWYEFSWDMLLKKLSQNWDNPNYQNWAILKHILENKYSFKISAQSHEIDLLSWNLFWTIALSDWRTVPHMGDIAYDKFWNEDVMHSRKIKVDDSTSELTGEVEINSDWYEFSWERILDIVPRPWFPKIFTDLPVLMNILKHNYTLDIKSIEHHQVNWTSGNLYWKLILANWFKIPFYWDFALSEDAASKVIDCDEINIDAAWTMSWKVRFDDTTWHSFNTDWESYSIY</sequence>
<accession>K2GIE6</accession>
<protein>
    <recommendedName>
        <fullName evidence="2">ATPase dynein-related AAA domain-containing protein</fullName>
    </recommendedName>
</protein>